<keyword evidence="1" id="KW-1185">Reference proteome</keyword>
<dbReference type="WBParaSite" id="SPAL_0000980000.1">
    <property type="protein sequence ID" value="SPAL_0000980000.1"/>
    <property type="gene ID" value="SPAL_0000980000"/>
</dbReference>
<reference evidence="2" key="1">
    <citation type="submission" date="2017-02" db="UniProtKB">
        <authorList>
            <consortium name="WormBaseParasite"/>
        </authorList>
    </citation>
    <scope>IDENTIFICATION</scope>
</reference>
<sequence>MTSENRFDSESAKLIIESKIPDDALIEFSTLKWKLGEKTFTCPRIRKMTFLKKKSIDSRGQANVHRLEK</sequence>
<dbReference type="AlphaFoldDB" id="A0A0N5BVD7"/>
<dbReference type="Proteomes" id="UP000046392">
    <property type="component" value="Unplaced"/>
</dbReference>
<accession>A0A0N5BVD7</accession>
<evidence type="ECO:0000313" key="1">
    <source>
        <dbReference type="Proteomes" id="UP000046392"/>
    </source>
</evidence>
<protein>
    <submittedName>
        <fullName evidence="2">Transposase</fullName>
    </submittedName>
</protein>
<evidence type="ECO:0000313" key="2">
    <source>
        <dbReference type="WBParaSite" id="SPAL_0000980000.1"/>
    </source>
</evidence>
<name>A0A0N5BVD7_STREA</name>
<proteinExistence type="predicted"/>
<organism evidence="1 2">
    <name type="scientific">Strongyloides papillosus</name>
    <name type="common">Intestinal threadworm</name>
    <dbReference type="NCBI Taxonomy" id="174720"/>
    <lineage>
        <taxon>Eukaryota</taxon>
        <taxon>Metazoa</taxon>
        <taxon>Ecdysozoa</taxon>
        <taxon>Nematoda</taxon>
        <taxon>Chromadorea</taxon>
        <taxon>Rhabditida</taxon>
        <taxon>Tylenchina</taxon>
        <taxon>Panagrolaimomorpha</taxon>
        <taxon>Strongyloidoidea</taxon>
        <taxon>Strongyloididae</taxon>
        <taxon>Strongyloides</taxon>
    </lineage>
</organism>